<dbReference type="GO" id="GO:0005068">
    <property type="term" value="F:transmembrane receptor protein tyrosine kinase adaptor activity"/>
    <property type="evidence" value="ECO:0007669"/>
    <property type="project" value="TreeGrafter"/>
</dbReference>
<dbReference type="SUPFAM" id="SSF55550">
    <property type="entry name" value="SH2 domain"/>
    <property type="match status" value="1"/>
</dbReference>
<comment type="similarity">
    <text evidence="1">Belongs to the SH2B adapter family.</text>
</comment>
<dbReference type="PANTHER" id="PTHR10872:SF4">
    <property type="entry name" value="SH2B ADAPTER PROTEIN 2"/>
    <property type="match status" value="1"/>
</dbReference>
<reference evidence="7" key="2">
    <citation type="submission" date="2004-02" db="EMBL/GenBank/DDBJ databases">
        <authorList>
            <consortium name="Genoscope"/>
            <consortium name="Whitehead Institute Centre for Genome Research"/>
        </authorList>
    </citation>
    <scope>NUCLEOTIDE SEQUENCE</scope>
</reference>
<dbReference type="InterPro" id="IPR030523">
    <property type="entry name" value="SH2B"/>
</dbReference>
<protein>
    <submittedName>
        <fullName evidence="7">(spotted green pufferfish) hypothetical protein</fullName>
    </submittedName>
</protein>
<dbReference type="SUPFAM" id="SSF109805">
    <property type="entry name" value="Phenylalanine zipper"/>
    <property type="match status" value="1"/>
</dbReference>
<dbReference type="InterPro" id="IPR015012">
    <property type="entry name" value="Phe_ZIP"/>
</dbReference>
<proteinExistence type="inferred from homology"/>
<evidence type="ECO:0000256" key="4">
    <source>
        <dbReference type="PROSITE-ProRule" id="PRU00191"/>
    </source>
</evidence>
<feature type="non-terminal residue" evidence="7">
    <location>
        <position position="636"/>
    </location>
</feature>
<feature type="region of interest" description="Disordered" evidence="5">
    <location>
        <begin position="325"/>
        <end position="403"/>
    </location>
</feature>
<feature type="region of interest" description="Disordered" evidence="5">
    <location>
        <begin position="107"/>
        <end position="145"/>
    </location>
</feature>
<accession>Q4SPM1</accession>
<dbReference type="PROSITE" id="PS50001">
    <property type="entry name" value="SH2"/>
    <property type="match status" value="1"/>
</dbReference>
<dbReference type="GO" id="GO:0050851">
    <property type="term" value="P:antigen receptor-mediated signaling pathway"/>
    <property type="evidence" value="ECO:0007669"/>
    <property type="project" value="TreeGrafter"/>
</dbReference>
<dbReference type="Gene3D" id="3.30.505.10">
    <property type="entry name" value="SH2 domain"/>
    <property type="match status" value="1"/>
</dbReference>
<dbReference type="Gene3D" id="2.30.29.30">
    <property type="entry name" value="Pleckstrin-homology domain (PH domain)/Phosphotyrosine-binding domain (PTB)"/>
    <property type="match status" value="1"/>
</dbReference>
<comment type="caution">
    <text evidence="7">The sequence shown here is derived from an EMBL/GenBank/DDBJ whole genome shotgun (WGS) entry which is preliminary data.</text>
</comment>
<dbReference type="InterPro" id="IPR036860">
    <property type="entry name" value="SH2_dom_sf"/>
</dbReference>
<dbReference type="PANTHER" id="PTHR10872">
    <property type="entry name" value="SH2B ADAPTER PROTEIN"/>
    <property type="match status" value="1"/>
</dbReference>
<dbReference type="Gene3D" id="6.10.140.110">
    <property type="match status" value="1"/>
</dbReference>
<gene>
    <name evidence="7" type="ORF">GSTENG00014764001</name>
</gene>
<feature type="compositionally biased region" description="Basic and acidic residues" evidence="5">
    <location>
        <begin position="615"/>
        <end position="628"/>
    </location>
</feature>
<dbReference type="KEGG" id="tng:GSTEN00014764G001"/>
<feature type="domain" description="SH2" evidence="6">
    <location>
        <begin position="411"/>
        <end position="468"/>
    </location>
</feature>
<sequence>PLPDWREFCELHARASAADFADKFQRFLTENPCYDSPGADVSFSQHFAHHFLECFASALTQARENQASSPGEDGLSVAPKYSIVPFLGIQGCPLSYGHDLYHRRKDAGASSESLDSMDSGGGGDRRRRRHRRGPQPAHKSSKAEMLEVQREGALRYMVGDDTNWPGAPTCRTAGCCDGPEIEAVVLSWESSKAKVSIPLSAIVEVRTTMPLEMPDKDNTFVLKVPGLKRTLCVCVCVCDLGARLLPQVENGAEYILETIDSLQKNSWVADIQDCIDPGDSGDDIELASCPHGQASRDGSTVAPCSCELLSEGAYRVPERPCPTAGEHYSTPSVRCREPPSTQHPSHVPLERFLQSPEAQGPGSSAGTPGCSVSLCRHPTQTDDRSGFRSQAGGSEGAKESEGDASLAGYPWFHGTLSRVRAAQLVLAGGARSHGLFVIRQSETRPGEYVLTFNFQGKAKVRQRRAESTFAVVAGTRTGSATSTTCGSTPCRTLLRHFHAHPIPLESGGSADITLRSYVQVQRSSAADASVSPVLTQTRDAGCRTDAAPPALHPQGLAASVAPPPDAQHPSSTSSSPTALPPLSRSDPGTGGAGGGLQSRSTSSERLLEAAGGASEDYHEADGTRRARAVENQYSFY</sequence>
<dbReference type="GO" id="GO:0035556">
    <property type="term" value="P:intracellular signal transduction"/>
    <property type="evidence" value="ECO:0007669"/>
    <property type="project" value="TreeGrafter"/>
</dbReference>
<keyword evidence="2" id="KW-0597">Phosphoprotein</keyword>
<dbReference type="Pfam" id="PF00017">
    <property type="entry name" value="SH2"/>
    <property type="match status" value="1"/>
</dbReference>
<feature type="non-terminal residue" evidence="7">
    <location>
        <position position="1"/>
    </location>
</feature>
<dbReference type="EMBL" id="CAAE01014537">
    <property type="protein sequence ID" value="CAF97411.1"/>
    <property type="molecule type" value="Genomic_DNA"/>
</dbReference>
<dbReference type="InterPro" id="IPR036290">
    <property type="entry name" value="Phe_ZIP_sf"/>
</dbReference>
<dbReference type="AlphaFoldDB" id="Q4SPM1"/>
<evidence type="ECO:0000313" key="7">
    <source>
        <dbReference type="EMBL" id="CAF97411.1"/>
    </source>
</evidence>
<dbReference type="SUPFAM" id="SSF50729">
    <property type="entry name" value="PH domain-like"/>
    <property type="match status" value="1"/>
</dbReference>
<evidence type="ECO:0000256" key="5">
    <source>
        <dbReference type="SAM" id="MobiDB-lite"/>
    </source>
</evidence>
<dbReference type="SMART" id="SM00252">
    <property type="entry name" value="SH2"/>
    <property type="match status" value="1"/>
</dbReference>
<evidence type="ECO:0000259" key="6">
    <source>
        <dbReference type="PROSITE" id="PS50001"/>
    </source>
</evidence>
<feature type="compositionally biased region" description="Low complexity" evidence="5">
    <location>
        <begin position="569"/>
        <end position="585"/>
    </location>
</feature>
<feature type="region of interest" description="Disordered" evidence="5">
    <location>
        <begin position="542"/>
        <end position="636"/>
    </location>
</feature>
<evidence type="ECO:0000256" key="3">
    <source>
        <dbReference type="ARBA" id="ARBA00022999"/>
    </source>
</evidence>
<evidence type="ECO:0000256" key="2">
    <source>
        <dbReference type="ARBA" id="ARBA00022553"/>
    </source>
</evidence>
<name>Q4SPM1_TETNG</name>
<organism evidence="7">
    <name type="scientific">Tetraodon nigroviridis</name>
    <name type="common">Spotted green pufferfish</name>
    <name type="synonym">Chelonodon nigroviridis</name>
    <dbReference type="NCBI Taxonomy" id="99883"/>
    <lineage>
        <taxon>Eukaryota</taxon>
        <taxon>Metazoa</taxon>
        <taxon>Chordata</taxon>
        <taxon>Craniata</taxon>
        <taxon>Vertebrata</taxon>
        <taxon>Euteleostomi</taxon>
        <taxon>Actinopterygii</taxon>
        <taxon>Neopterygii</taxon>
        <taxon>Teleostei</taxon>
        <taxon>Neoteleostei</taxon>
        <taxon>Acanthomorphata</taxon>
        <taxon>Eupercaria</taxon>
        <taxon>Tetraodontiformes</taxon>
        <taxon>Tetradontoidea</taxon>
        <taxon>Tetraodontidae</taxon>
        <taxon>Tetraodon</taxon>
    </lineage>
</organism>
<dbReference type="InterPro" id="IPR011993">
    <property type="entry name" value="PH-like_dom_sf"/>
</dbReference>
<evidence type="ECO:0000256" key="1">
    <source>
        <dbReference type="ARBA" id="ARBA00010220"/>
    </source>
</evidence>
<dbReference type="Pfam" id="PF08916">
    <property type="entry name" value="Phe_ZIP"/>
    <property type="match status" value="1"/>
</dbReference>
<dbReference type="InterPro" id="IPR000980">
    <property type="entry name" value="SH2"/>
</dbReference>
<reference evidence="7" key="1">
    <citation type="journal article" date="2004" name="Nature">
        <title>Genome duplication in the teleost fish Tetraodon nigroviridis reveals the early vertebrate proto-karyotype.</title>
        <authorList>
            <person name="Jaillon O."/>
            <person name="Aury J.-M."/>
            <person name="Brunet F."/>
            <person name="Petit J.-L."/>
            <person name="Stange-Thomann N."/>
            <person name="Mauceli E."/>
            <person name="Bouneau L."/>
            <person name="Fischer C."/>
            <person name="Ozouf-Costaz C."/>
            <person name="Bernot A."/>
            <person name="Nicaud S."/>
            <person name="Jaffe D."/>
            <person name="Fisher S."/>
            <person name="Lutfalla G."/>
            <person name="Dossat C."/>
            <person name="Segurens B."/>
            <person name="Dasilva C."/>
            <person name="Salanoubat M."/>
            <person name="Levy M."/>
            <person name="Boudet N."/>
            <person name="Castellano S."/>
            <person name="Anthouard V."/>
            <person name="Jubin C."/>
            <person name="Castelli V."/>
            <person name="Katinka M."/>
            <person name="Vacherie B."/>
            <person name="Biemont C."/>
            <person name="Skalli Z."/>
            <person name="Cattolico L."/>
            <person name="Poulain J."/>
            <person name="De Berardinis V."/>
            <person name="Cruaud C."/>
            <person name="Duprat S."/>
            <person name="Brottier P."/>
            <person name="Coutanceau J.-P."/>
            <person name="Gouzy J."/>
            <person name="Parra G."/>
            <person name="Lardier G."/>
            <person name="Chapple C."/>
            <person name="McKernan K.J."/>
            <person name="McEwan P."/>
            <person name="Bosak S."/>
            <person name="Kellis M."/>
            <person name="Volff J.-N."/>
            <person name="Guigo R."/>
            <person name="Zody M.C."/>
            <person name="Mesirov J."/>
            <person name="Lindblad-Toh K."/>
            <person name="Birren B."/>
            <person name="Nusbaum C."/>
            <person name="Kahn D."/>
            <person name="Robinson-Rechavi M."/>
            <person name="Laudet V."/>
            <person name="Schachter V."/>
            <person name="Quetier F."/>
            <person name="Saurin W."/>
            <person name="Scarpelli C."/>
            <person name="Wincker P."/>
            <person name="Lander E.S."/>
            <person name="Weissenbach J."/>
            <person name="Roest Crollius H."/>
        </authorList>
    </citation>
    <scope>NUCLEOTIDE SEQUENCE [LARGE SCALE GENOMIC DNA]</scope>
</reference>
<dbReference type="GO" id="GO:0005886">
    <property type="term" value="C:plasma membrane"/>
    <property type="evidence" value="ECO:0007669"/>
    <property type="project" value="TreeGrafter"/>
</dbReference>
<keyword evidence="3 4" id="KW-0727">SH2 domain</keyword>
<dbReference type="OrthoDB" id="10047184at2759"/>